<accession>A0A840BH01</accession>
<reference evidence="2 3" key="1">
    <citation type="submission" date="2020-08" db="EMBL/GenBank/DDBJ databases">
        <title>Genomic Encyclopedia of Type Strains, Phase IV (KMG-IV): sequencing the most valuable type-strain genomes for metagenomic binning, comparative biology and taxonomic classification.</title>
        <authorList>
            <person name="Goeker M."/>
        </authorList>
    </citation>
    <scope>NUCLEOTIDE SEQUENCE [LARGE SCALE GENOMIC DNA]</scope>
    <source>
        <strain evidence="2 3">DSM 106739</strain>
    </source>
</reference>
<keyword evidence="1" id="KW-0732">Signal</keyword>
<feature type="signal peptide" evidence="1">
    <location>
        <begin position="1"/>
        <end position="24"/>
    </location>
</feature>
<keyword evidence="3" id="KW-1185">Reference proteome</keyword>
<comment type="caution">
    <text evidence="2">The sequence shown here is derived from an EMBL/GenBank/DDBJ whole genome shotgun (WGS) entry which is preliminary data.</text>
</comment>
<dbReference type="Proteomes" id="UP000561045">
    <property type="component" value="Unassembled WGS sequence"/>
</dbReference>
<sequence>MKIKTAKKVLVAAVASLVAGGAFAVVNLDAPGTPPTYASELDYSAGIANTGNLDLTTKLGFGVSAGQNRYIRLELTNAKFAAPFDTTLVSVAPNTFDNVVVSQGGAVGQNYVILQVTSNTPNGTAETDVVSLGLPAAGITIDSTASNVTVSYQLHETAVSAVAGASGAALLYKNSGVAIVKFAKALSATFTKNTSYADVAATPAFSQFETGTGAINATTTSLGTVSFAIADVLNAAGGNVALIDLVSAGAGDNLLTIAGTNADFSSAASMALDPAGTCAGGGVGGSIAGDFKSATFDVFGVMPANNAASPATATVCYVANTTDPIAIQQTTAAINYTEAGTATAVADVSATAFGEILHNGTELQGPWFTTNANYVSRFVLTSQYTQDADYKATLITEDGNTCTTPGSAATGTLKAGKQLIVSAADICAGFSANTRAAVVFTVSAPNNTIQGVYNVVNPTTGSISVSSLLRRGTN</sequence>
<proteinExistence type="predicted"/>
<evidence type="ECO:0000256" key="1">
    <source>
        <dbReference type="SAM" id="SignalP"/>
    </source>
</evidence>
<dbReference type="EMBL" id="JACIET010000001">
    <property type="protein sequence ID" value="MBB4012250.1"/>
    <property type="molecule type" value="Genomic_DNA"/>
</dbReference>
<evidence type="ECO:0000313" key="2">
    <source>
        <dbReference type="EMBL" id="MBB4012250.1"/>
    </source>
</evidence>
<feature type="chain" id="PRO_5032779269" evidence="1">
    <location>
        <begin position="25"/>
        <end position="474"/>
    </location>
</feature>
<evidence type="ECO:0000313" key="3">
    <source>
        <dbReference type="Proteomes" id="UP000561045"/>
    </source>
</evidence>
<organism evidence="2 3">
    <name type="scientific">Niveibacterium umoris</name>
    <dbReference type="NCBI Taxonomy" id="1193620"/>
    <lineage>
        <taxon>Bacteria</taxon>
        <taxon>Pseudomonadati</taxon>
        <taxon>Pseudomonadota</taxon>
        <taxon>Betaproteobacteria</taxon>
        <taxon>Rhodocyclales</taxon>
        <taxon>Rhodocyclaceae</taxon>
        <taxon>Niveibacterium</taxon>
    </lineage>
</organism>
<protein>
    <submittedName>
        <fullName evidence="2">Uncharacterized protein</fullName>
    </submittedName>
</protein>
<dbReference type="AlphaFoldDB" id="A0A840BH01"/>
<name>A0A840BH01_9RHOO</name>
<dbReference type="RefSeq" id="WP_183633993.1">
    <property type="nucleotide sequence ID" value="NZ_BAABLE010000011.1"/>
</dbReference>
<gene>
    <name evidence="2" type="ORF">GGR36_001558</name>
</gene>